<reference evidence="1 2" key="2">
    <citation type="submission" date="2020-08" db="EMBL/GenBank/DDBJ databases">
        <authorList>
            <person name="Partida-Martinez L."/>
            <person name="Huntemann M."/>
            <person name="Clum A."/>
            <person name="Wang J."/>
            <person name="Palaniappan K."/>
            <person name="Ritter S."/>
            <person name="Chen I.-M."/>
            <person name="Stamatis D."/>
            <person name="Reddy T."/>
            <person name="O'Malley R."/>
            <person name="Daum C."/>
            <person name="Shapiro N."/>
            <person name="Ivanova N."/>
            <person name="Kyrpides N."/>
            <person name="Woyke T."/>
        </authorList>
    </citation>
    <scope>NUCLEOTIDE SEQUENCE [LARGE SCALE GENOMIC DNA]</scope>
    <source>
        <strain evidence="1 2">AS2.23</strain>
    </source>
</reference>
<dbReference type="Proteomes" id="UP000533269">
    <property type="component" value="Unassembled WGS sequence"/>
</dbReference>
<proteinExistence type="predicted"/>
<reference evidence="1 2" key="1">
    <citation type="submission" date="2020-08" db="EMBL/GenBank/DDBJ databases">
        <title>The Agave Microbiome: Exploring the role of microbial communities in plant adaptations to desert environments.</title>
        <authorList>
            <person name="Partida-Martinez L.P."/>
        </authorList>
    </citation>
    <scope>NUCLEOTIDE SEQUENCE [LARGE SCALE GENOMIC DNA]</scope>
    <source>
        <strain evidence="1 2">AS2.23</strain>
    </source>
</reference>
<dbReference type="RefSeq" id="WP_183393127.1">
    <property type="nucleotide sequence ID" value="NZ_JACHVY010000009.1"/>
</dbReference>
<organism evidence="1 2">
    <name type="scientific">Kineococcus radiotolerans</name>
    <dbReference type="NCBI Taxonomy" id="131568"/>
    <lineage>
        <taxon>Bacteria</taxon>
        <taxon>Bacillati</taxon>
        <taxon>Actinomycetota</taxon>
        <taxon>Actinomycetes</taxon>
        <taxon>Kineosporiales</taxon>
        <taxon>Kineosporiaceae</taxon>
        <taxon>Kineococcus</taxon>
    </lineage>
</organism>
<dbReference type="EMBL" id="JACHVY010000009">
    <property type="protein sequence ID" value="MBB2903529.1"/>
    <property type="molecule type" value="Genomic_DNA"/>
</dbReference>
<protein>
    <submittedName>
        <fullName evidence="1">Uncharacterized protein</fullName>
    </submittedName>
</protein>
<sequence>MPDAPPRPMHPVYLPFTEDQVRNHFAPVTSGGDRDRHLKHYRESIAHATGLVPLPDAGDPGKARRRARQIERDERFWGAATLLHAFHAEDRTRALTVLLDRCLGDPAVAGFPTWRDALGGEQHLYLEANLPAPVSYRRWLAGHLDERVLTPTLLAEARGKGNRLEQATKVDAILLADTGFAVAFEAKVLSDASPTTTHDVLRNQIARTVDVLLDANPGLCPALARRDPARTCLVLLTPDTFRRNPSSRLYGWLHREYKDNPAALGEHLPHRHGVDWDAVAGRLGWLTFEDCAELLPGSCGWLPGVVGQGVAPLG</sequence>
<evidence type="ECO:0000313" key="1">
    <source>
        <dbReference type="EMBL" id="MBB2903529.1"/>
    </source>
</evidence>
<comment type="caution">
    <text evidence="1">The sequence shown here is derived from an EMBL/GenBank/DDBJ whole genome shotgun (WGS) entry which is preliminary data.</text>
</comment>
<dbReference type="AlphaFoldDB" id="A0A7W4XZQ9"/>
<evidence type="ECO:0000313" key="2">
    <source>
        <dbReference type="Proteomes" id="UP000533269"/>
    </source>
</evidence>
<accession>A0A7W4XZQ9</accession>
<gene>
    <name evidence="1" type="ORF">FHR75_004371</name>
</gene>
<name>A0A7W4XZQ9_KINRA</name>